<dbReference type="HOGENOM" id="CLU_2151490_0_0_1"/>
<protein>
    <submittedName>
        <fullName evidence="1">Uncharacterized protein</fullName>
    </submittedName>
</protein>
<proteinExistence type="predicted"/>
<sequence>LSPSTSAFTKDRPFRPCSLCSAWTRRRPTSRHLTWMPIQLKAKVNKTVVRPVTLYGSECWPATSRHEQALHVMEIRMIWWCLSLTRFDHVLNDDVRRRMGVAPIMEKMREGR</sequence>
<dbReference type="Proteomes" id="UP000018468">
    <property type="component" value="Linkage group LG4"/>
</dbReference>
<dbReference type="STRING" id="7918.ENSLOCP00000022133"/>
<name>W5NNC4_LEPOC</name>
<reference evidence="1" key="2">
    <citation type="submission" date="2025-08" db="UniProtKB">
        <authorList>
            <consortium name="Ensembl"/>
        </authorList>
    </citation>
    <scope>IDENTIFICATION</scope>
</reference>
<dbReference type="GeneTree" id="ENSGT00940000170246"/>
<evidence type="ECO:0000313" key="2">
    <source>
        <dbReference type="Proteomes" id="UP000018468"/>
    </source>
</evidence>
<organism evidence="1 2">
    <name type="scientific">Lepisosteus oculatus</name>
    <name type="common">Spotted gar</name>
    <dbReference type="NCBI Taxonomy" id="7918"/>
    <lineage>
        <taxon>Eukaryota</taxon>
        <taxon>Metazoa</taxon>
        <taxon>Chordata</taxon>
        <taxon>Craniata</taxon>
        <taxon>Vertebrata</taxon>
        <taxon>Euteleostomi</taxon>
        <taxon>Actinopterygii</taxon>
        <taxon>Neopterygii</taxon>
        <taxon>Holostei</taxon>
        <taxon>Semionotiformes</taxon>
        <taxon>Lepisosteidae</taxon>
        <taxon>Lepisosteus</taxon>
    </lineage>
</organism>
<dbReference type="Ensembl" id="ENSLOCT00000022174.1">
    <property type="protein sequence ID" value="ENSLOCP00000022133.1"/>
    <property type="gene ID" value="ENSLOCG00000018032.1"/>
</dbReference>
<dbReference type="eggNOG" id="KOG1075">
    <property type="taxonomic scope" value="Eukaryota"/>
</dbReference>
<dbReference type="EMBL" id="AHAT01001100">
    <property type="status" value="NOT_ANNOTATED_CDS"/>
    <property type="molecule type" value="Genomic_DNA"/>
</dbReference>
<accession>W5NNC4</accession>
<keyword evidence="2" id="KW-1185">Reference proteome</keyword>
<evidence type="ECO:0000313" key="1">
    <source>
        <dbReference type="Ensembl" id="ENSLOCP00000022133.1"/>
    </source>
</evidence>
<dbReference type="PANTHER" id="PTHR46238">
    <property type="entry name" value="REVERSE TRANSCRIPTASE DOMAIN-CONTAINING PROTEIN"/>
    <property type="match status" value="1"/>
</dbReference>
<reference evidence="1" key="3">
    <citation type="submission" date="2025-09" db="UniProtKB">
        <authorList>
            <consortium name="Ensembl"/>
        </authorList>
    </citation>
    <scope>IDENTIFICATION</scope>
</reference>
<dbReference type="PANTHER" id="PTHR46238:SF8">
    <property type="entry name" value="ENDONUCLEASE_EXONUCLEASE_PHOSPHATASE DOMAIN-CONTAINING PROTEIN"/>
    <property type="match status" value="1"/>
</dbReference>
<reference evidence="2" key="1">
    <citation type="submission" date="2011-12" db="EMBL/GenBank/DDBJ databases">
        <title>The Draft Genome of Lepisosteus oculatus.</title>
        <authorList>
            <consortium name="The Broad Institute Genome Assembly &amp; Analysis Group"/>
            <consortium name="Computational R&amp;D Group"/>
            <consortium name="and Sequencing Platform"/>
            <person name="Di Palma F."/>
            <person name="Alfoldi J."/>
            <person name="Johnson J."/>
            <person name="Berlin A."/>
            <person name="Gnerre S."/>
            <person name="Jaffe D."/>
            <person name="MacCallum I."/>
            <person name="Young S."/>
            <person name="Walker B.J."/>
            <person name="Lander E.S."/>
            <person name="Lindblad-Toh K."/>
        </authorList>
    </citation>
    <scope>NUCLEOTIDE SEQUENCE [LARGE SCALE GENOMIC DNA]</scope>
</reference>
<dbReference type="Bgee" id="ENSLOCG00000018032">
    <property type="expression patterns" value="Expressed in brain and 2 other cell types or tissues"/>
</dbReference>
<dbReference type="InParanoid" id="W5NNC4"/>
<dbReference type="AlphaFoldDB" id="W5NNC4"/>